<dbReference type="PIRSF" id="PIRSF005578">
    <property type="entry name" value="TlyA"/>
    <property type="match status" value="1"/>
</dbReference>
<dbReference type="InterPro" id="IPR029063">
    <property type="entry name" value="SAM-dependent_MTases_sf"/>
</dbReference>
<accession>A0A1A5IRH2</accession>
<dbReference type="GO" id="GO:0032259">
    <property type="term" value="P:methylation"/>
    <property type="evidence" value="ECO:0007669"/>
    <property type="project" value="InterPro"/>
</dbReference>
<protein>
    <submittedName>
        <fullName evidence="5">Hemolysin</fullName>
    </submittedName>
</protein>
<dbReference type="Gene3D" id="3.40.50.150">
    <property type="entry name" value="Vaccinia Virus protein VP39"/>
    <property type="match status" value="1"/>
</dbReference>
<comment type="caution">
    <text evidence="5">The sequence shown here is derived from an EMBL/GenBank/DDBJ whole genome shotgun (WGS) entry which is preliminary data.</text>
</comment>
<dbReference type="OrthoDB" id="9784736at2"/>
<dbReference type="CDD" id="cd00165">
    <property type="entry name" value="S4"/>
    <property type="match status" value="1"/>
</dbReference>
<dbReference type="RefSeq" id="WP_032929364.1">
    <property type="nucleotide sequence ID" value="NZ_LZTH01000012.1"/>
</dbReference>
<dbReference type="GeneID" id="66685246"/>
<dbReference type="SUPFAM" id="SSF53335">
    <property type="entry name" value="S-adenosyl-L-methionine-dependent methyltransferases"/>
    <property type="match status" value="1"/>
</dbReference>
<dbReference type="PANTHER" id="PTHR32319:SF0">
    <property type="entry name" value="BACTERIAL HEMOLYSIN-LIKE PROTEIN"/>
    <property type="match status" value="1"/>
</dbReference>
<dbReference type="Gene3D" id="3.10.290.10">
    <property type="entry name" value="RNA-binding S4 domain"/>
    <property type="match status" value="1"/>
</dbReference>
<evidence type="ECO:0000256" key="1">
    <source>
        <dbReference type="ARBA" id="ARBA00022884"/>
    </source>
</evidence>
<gene>
    <name evidence="5" type="ORF">BAE39_14380</name>
</gene>
<dbReference type="InterPro" id="IPR004538">
    <property type="entry name" value="Hemolysin_A/TlyA"/>
</dbReference>
<evidence type="ECO:0000256" key="2">
    <source>
        <dbReference type="ARBA" id="ARBA00029460"/>
    </source>
</evidence>
<keyword evidence="1 3" id="KW-0694">RNA-binding</keyword>
<reference evidence="6" key="1">
    <citation type="submission" date="2016-06" db="EMBL/GenBank/DDBJ databases">
        <title>NZP2037 Pacbio-Illumina hybrid assembly.</title>
        <authorList>
            <person name="Ramsay J.P."/>
        </authorList>
    </citation>
    <scope>NUCLEOTIDE SEQUENCE [LARGE SCALE GENOMIC DNA]</scope>
    <source>
        <strain evidence="6">R7ANS::ICEMlSym2042</strain>
    </source>
</reference>
<name>A0A1A5IRH2_RHILI</name>
<dbReference type="GO" id="GO:0003723">
    <property type="term" value="F:RNA binding"/>
    <property type="evidence" value="ECO:0007669"/>
    <property type="project" value="UniProtKB-KW"/>
</dbReference>
<dbReference type="Proteomes" id="UP000093748">
    <property type="component" value="Unassembled WGS sequence"/>
</dbReference>
<dbReference type="InterPro" id="IPR036986">
    <property type="entry name" value="S4_RNA-bd_sf"/>
</dbReference>
<dbReference type="InterPro" id="IPR002942">
    <property type="entry name" value="S4_RNA-bd"/>
</dbReference>
<dbReference type="InterPro" id="IPR002877">
    <property type="entry name" value="RNA_MeTrfase_FtsJ_dom"/>
</dbReference>
<evidence type="ECO:0000259" key="4">
    <source>
        <dbReference type="SMART" id="SM00363"/>
    </source>
</evidence>
<dbReference type="SUPFAM" id="SSF55174">
    <property type="entry name" value="Alpha-L RNA-binding motif"/>
    <property type="match status" value="1"/>
</dbReference>
<proteinExistence type="inferred from homology"/>
<dbReference type="Pfam" id="PF01728">
    <property type="entry name" value="FtsJ"/>
    <property type="match status" value="1"/>
</dbReference>
<dbReference type="AlphaFoldDB" id="A0A1A5IRH2"/>
<comment type="similarity">
    <text evidence="2">Belongs to the TlyA family.</text>
</comment>
<evidence type="ECO:0000313" key="5">
    <source>
        <dbReference type="EMBL" id="OBP77209.1"/>
    </source>
</evidence>
<sequence length="254" mass="26728">MNSPLPASTRQRLDDLLVQRGLFASRSRARDAVERGTVTVDGVMARKPGQNVSPQCLVAIDDPAQGYVSRAALKLIGGLDHFSLDPAGREALDIGASTGGFTQVLLERGASHVIAIDVGHGQMHPDVGKDPRVTVVEGLNARDLTAADLAGRIPDFIVSDVSFISLRLALPPALAIAKPGAAAVFLVKPQFEAGREAIGKGGLLKDPFDAARVAGLLQDWLDAVPGWRSLGLHLSPIEGGDGNREFLLGGIKDR</sequence>
<dbReference type="Pfam" id="PF01479">
    <property type="entry name" value="S4"/>
    <property type="match status" value="1"/>
</dbReference>
<dbReference type="PROSITE" id="PS50889">
    <property type="entry name" value="S4"/>
    <property type="match status" value="1"/>
</dbReference>
<dbReference type="EMBL" id="LZTJ01000012">
    <property type="protein sequence ID" value="OBP77209.1"/>
    <property type="molecule type" value="Genomic_DNA"/>
</dbReference>
<organism evidence="5 6">
    <name type="scientific">Rhizobium loti</name>
    <name type="common">Mesorhizobium loti</name>
    <dbReference type="NCBI Taxonomy" id="381"/>
    <lineage>
        <taxon>Bacteria</taxon>
        <taxon>Pseudomonadati</taxon>
        <taxon>Pseudomonadota</taxon>
        <taxon>Alphaproteobacteria</taxon>
        <taxon>Hyphomicrobiales</taxon>
        <taxon>Phyllobacteriaceae</taxon>
        <taxon>Mesorhizobium</taxon>
    </lineage>
</organism>
<feature type="domain" description="RNA-binding S4" evidence="4">
    <location>
        <begin position="11"/>
        <end position="76"/>
    </location>
</feature>
<evidence type="ECO:0000313" key="6">
    <source>
        <dbReference type="Proteomes" id="UP000093748"/>
    </source>
</evidence>
<dbReference type="GO" id="GO:0008168">
    <property type="term" value="F:methyltransferase activity"/>
    <property type="evidence" value="ECO:0007669"/>
    <property type="project" value="InterPro"/>
</dbReference>
<dbReference type="SMART" id="SM00363">
    <property type="entry name" value="S4"/>
    <property type="match status" value="1"/>
</dbReference>
<dbReference type="PANTHER" id="PTHR32319">
    <property type="entry name" value="BACTERIAL HEMOLYSIN-LIKE PROTEIN"/>
    <property type="match status" value="1"/>
</dbReference>
<evidence type="ECO:0000256" key="3">
    <source>
        <dbReference type="PROSITE-ProRule" id="PRU00182"/>
    </source>
</evidence>
<dbReference type="InterPro" id="IPR047048">
    <property type="entry name" value="TlyA"/>
</dbReference>
<dbReference type="CDD" id="cd02440">
    <property type="entry name" value="AdoMet_MTases"/>
    <property type="match status" value="1"/>
</dbReference>